<dbReference type="EMBL" id="BSYO01000010">
    <property type="protein sequence ID" value="GMH11202.1"/>
    <property type="molecule type" value="Genomic_DNA"/>
</dbReference>
<dbReference type="AlphaFoldDB" id="A0AAD3XNB3"/>
<organism evidence="1 2">
    <name type="scientific">Nepenthes gracilis</name>
    <name type="common">Slender pitcher plant</name>
    <dbReference type="NCBI Taxonomy" id="150966"/>
    <lineage>
        <taxon>Eukaryota</taxon>
        <taxon>Viridiplantae</taxon>
        <taxon>Streptophyta</taxon>
        <taxon>Embryophyta</taxon>
        <taxon>Tracheophyta</taxon>
        <taxon>Spermatophyta</taxon>
        <taxon>Magnoliopsida</taxon>
        <taxon>eudicotyledons</taxon>
        <taxon>Gunneridae</taxon>
        <taxon>Pentapetalae</taxon>
        <taxon>Caryophyllales</taxon>
        <taxon>Nepenthaceae</taxon>
        <taxon>Nepenthes</taxon>
    </lineage>
</organism>
<sequence>MPTWNREGLCLLDPQSLSLYDLSTNPKSTLQGFICSAVEFEAAINSEFFAAKQRCMDGLSPDNRAPQNTELIGLGSGIYG</sequence>
<dbReference type="Proteomes" id="UP001279734">
    <property type="component" value="Unassembled WGS sequence"/>
</dbReference>
<accession>A0AAD3XNB3</accession>
<gene>
    <name evidence="1" type="ORF">Nepgr_013043</name>
</gene>
<keyword evidence="2" id="KW-1185">Reference proteome</keyword>
<protein>
    <submittedName>
        <fullName evidence="1">Uncharacterized protein</fullName>
    </submittedName>
</protein>
<evidence type="ECO:0000313" key="2">
    <source>
        <dbReference type="Proteomes" id="UP001279734"/>
    </source>
</evidence>
<name>A0AAD3XNB3_NEPGR</name>
<evidence type="ECO:0000313" key="1">
    <source>
        <dbReference type="EMBL" id="GMH11202.1"/>
    </source>
</evidence>
<reference evidence="1" key="1">
    <citation type="submission" date="2023-05" db="EMBL/GenBank/DDBJ databases">
        <title>Nepenthes gracilis genome sequencing.</title>
        <authorList>
            <person name="Fukushima K."/>
        </authorList>
    </citation>
    <scope>NUCLEOTIDE SEQUENCE</scope>
    <source>
        <strain evidence="1">SING2019-196</strain>
    </source>
</reference>
<proteinExistence type="predicted"/>
<comment type="caution">
    <text evidence="1">The sequence shown here is derived from an EMBL/GenBank/DDBJ whole genome shotgun (WGS) entry which is preliminary data.</text>
</comment>